<dbReference type="EMBL" id="CP068393">
    <property type="protein sequence ID" value="QUC68494.1"/>
    <property type="molecule type" value="Genomic_DNA"/>
</dbReference>
<sequence>MDKWDKRFMQMAFTIADWSSCFRAGRKIGCVIVKDKRIMTTGYNGAPAGIKTCRDKGVCLRDKLGIPSGTQMETCYAVHAEQNAIVQAAKLGVSIDGATLYCTHQPCSMCCKMIINSGIRRVIYKEGYPDPFTLELFAEAGVQLERFEEDI</sequence>
<dbReference type="Proteomes" id="UP000682782">
    <property type="component" value="Chromosome"/>
</dbReference>
<keyword evidence="2" id="KW-1185">Reference proteome</keyword>
<gene>
    <name evidence="1" type="ORF">JYE49_07355</name>
</gene>
<evidence type="ECO:0000313" key="1">
    <source>
        <dbReference type="EMBL" id="QUC68494.1"/>
    </source>
</evidence>
<protein>
    <submittedName>
        <fullName evidence="1">Cytidine/deoxycytidylate deaminase family protein</fullName>
    </submittedName>
</protein>
<reference evidence="1" key="1">
    <citation type="submission" date="2021-01" db="EMBL/GenBank/DDBJ databases">
        <title>Complete genome sequence of Clostridiales bacterium R-7.</title>
        <authorList>
            <person name="Mahoney-Kurpe S.C."/>
            <person name="Palevich N."/>
            <person name="Koike S."/>
            <person name="Moon C.D."/>
            <person name="Attwood G.T."/>
        </authorList>
    </citation>
    <scope>NUCLEOTIDE SEQUENCE</scope>
    <source>
        <strain evidence="1">R-7</strain>
    </source>
</reference>
<evidence type="ECO:0000313" key="2">
    <source>
        <dbReference type="Proteomes" id="UP000682782"/>
    </source>
</evidence>
<organism evidence="1 2">
    <name type="scientific">Aristaeella hokkaidonensis</name>
    <dbReference type="NCBI Taxonomy" id="3046382"/>
    <lineage>
        <taxon>Bacteria</taxon>
        <taxon>Bacillati</taxon>
        <taxon>Bacillota</taxon>
        <taxon>Clostridia</taxon>
        <taxon>Eubacteriales</taxon>
        <taxon>Aristaeellaceae</taxon>
        <taxon>Aristaeella</taxon>
    </lineage>
</organism>
<proteinExistence type="predicted"/>
<name>A0AC61NA95_9FIRM</name>
<accession>A0AC61NA95</accession>